<dbReference type="AlphaFoldDB" id="A0A2D0NJ21"/>
<feature type="transmembrane region" description="Helical" evidence="1">
    <location>
        <begin position="127"/>
        <end position="146"/>
    </location>
</feature>
<evidence type="ECO:0000259" key="2">
    <source>
        <dbReference type="Pfam" id="PF12158"/>
    </source>
</evidence>
<sequence>MNYWKQFFSSLLRPDDFKLPLMLMSLFFLFLGIRAFWVYFQDERVTEVTARVTRSQTEHSSNLYHPRTNYHFAYEYTFRGKTYTSDRYHYKSEDGHSEAVDRFRVGDEIQVFIDPAQPENAIVDKGWSWLNLVWIVLSVLILARILSLHARQIKEELHQS</sequence>
<dbReference type="RefSeq" id="WP_099148039.1">
    <property type="nucleotide sequence ID" value="NZ_PDUD01000001.1"/>
</dbReference>
<organism evidence="3 4">
    <name type="scientific">Flavilitoribacter nigricans (strain ATCC 23147 / DSM 23189 / NBRC 102662 / NCIMB 1420 / SS-2)</name>
    <name type="common">Lewinella nigricans</name>
    <dbReference type="NCBI Taxonomy" id="1122177"/>
    <lineage>
        <taxon>Bacteria</taxon>
        <taxon>Pseudomonadati</taxon>
        <taxon>Bacteroidota</taxon>
        <taxon>Saprospiria</taxon>
        <taxon>Saprospirales</taxon>
        <taxon>Lewinellaceae</taxon>
        <taxon>Flavilitoribacter</taxon>
    </lineage>
</organism>
<keyword evidence="1" id="KW-1133">Transmembrane helix</keyword>
<reference evidence="3 4" key="1">
    <citation type="submission" date="2017-10" db="EMBL/GenBank/DDBJ databases">
        <title>The draft genome sequence of Lewinella nigricans NBRC 102662.</title>
        <authorList>
            <person name="Wang K."/>
        </authorList>
    </citation>
    <scope>NUCLEOTIDE SEQUENCE [LARGE SCALE GENOMIC DNA]</scope>
    <source>
        <strain evidence="3 4">NBRC 102662</strain>
    </source>
</reference>
<dbReference type="EMBL" id="PDUD01000001">
    <property type="protein sequence ID" value="PHN08447.1"/>
    <property type="molecule type" value="Genomic_DNA"/>
</dbReference>
<dbReference type="Proteomes" id="UP000223913">
    <property type="component" value="Unassembled WGS sequence"/>
</dbReference>
<feature type="domain" description="DUF3592" evidence="2">
    <location>
        <begin position="48"/>
        <end position="127"/>
    </location>
</feature>
<name>A0A2D0NJ21_FLAN2</name>
<comment type="caution">
    <text evidence="3">The sequence shown here is derived from an EMBL/GenBank/DDBJ whole genome shotgun (WGS) entry which is preliminary data.</text>
</comment>
<evidence type="ECO:0000313" key="4">
    <source>
        <dbReference type="Proteomes" id="UP000223913"/>
    </source>
</evidence>
<gene>
    <name evidence="3" type="ORF">CRP01_00610</name>
</gene>
<accession>A0A2D0NJ21</accession>
<keyword evidence="4" id="KW-1185">Reference proteome</keyword>
<dbReference type="Pfam" id="PF12158">
    <property type="entry name" value="DUF3592"/>
    <property type="match status" value="1"/>
</dbReference>
<proteinExistence type="predicted"/>
<dbReference type="InterPro" id="IPR021994">
    <property type="entry name" value="DUF3592"/>
</dbReference>
<keyword evidence="1" id="KW-0812">Transmembrane</keyword>
<feature type="transmembrane region" description="Helical" evidence="1">
    <location>
        <begin position="21"/>
        <end position="40"/>
    </location>
</feature>
<evidence type="ECO:0000313" key="3">
    <source>
        <dbReference type="EMBL" id="PHN08447.1"/>
    </source>
</evidence>
<keyword evidence="1" id="KW-0472">Membrane</keyword>
<protein>
    <recommendedName>
        <fullName evidence="2">DUF3592 domain-containing protein</fullName>
    </recommendedName>
</protein>
<evidence type="ECO:0000256" key="1">
    <source>
        <dbReference type="SAM" id="Phobius"/>
    </source>
</evidence>